<keyword evidence="3" id="KW-1185">Reference proteome</keyword>
<dbReference type="Gene3D" id="1.10.150.650">
    <property type="match status" value="1"/>
</dbReference>
<dbReference type="InterPro" id="IPR052018">
    <property type="entry name" value="PHP_domain"/>
</dbReference>
<dbReference type="SMART" id="SM00481">
    <property type="entry name" value="POLIIIAc"/>
    <property type="match status" value="1"/>
</dbReference>
<dbReference type="GO" id="GO:0035312">
    <property type="term" value="F:5'-3' DNA exonuclease activity"/>
    <property type="evidence" value="ECO:0007669"/>
    <property type="project" value="TreeGrafter"/>
</dbReference>
<sequence length="278" mass="30744">MRFADMHTHTTASDGICEPTDNVRMASEIGLDAIAITDHDTVAGINEALDAGVQYGILVIPGVEISTAVDGNEVHMLGYGVDYNNSLFLDRLRSLREVRNRRNELIFERLASLGMPITLEEVEAVKGKSERDDETIGRPHIAQVLVERGFVNNMQQAFDLYLAEGKAAYVSPLRITPVEAVSWIHDAGGIAVIAHPGIYHNDNVVKEILDQGADGIEAYHSDHDDKAEQRYKKMAIDAQKFITGGSDFHGVREGVAYHGPIGNRKVDITEIEKWLLKR</sequence>
<evidence type="ECO:0000259" key="1">
    <source>
        <dbReference type="SMART" id="SM00481"/>
    </source>
</evidence>
<dbReference type="PANTHER" id="PTHR42924">
    <property type="entry name" value="EXONUCLEASE"/>
    <property type="match status" value="1"/>
</dbReference>
<feature type="domain" description="Polymerase/histidinol phosphatase N-terminal" evidence="1">
    <location>
        <begin position="4"/>
        <end position="69"/>
    </location>
</feature>
<dbReference type="CDD" id="cd07438">
    <property type="entry name" value="PHP_HisPPase_AMP"/>
    <property type="match status" value="1"/>
</dbReference>
<dbReference type="GO" id="GO:0004534">
    <property type="term" value="F:5'-3' RNA exonuclease activity"/>
    <property type="evidence" value="ECO:0007669"/>
    <property type="project" value="TreeGrafter"/>
</dbReference>
<evidence type="ECO:0000313" key="3">
    <source>
        <dbReference type="Proteomes" id="UP001178662"/>
    </source>
</evidence>
<dbReference type="AlphaFoldDB" id="A0AA95ETQ8"/>
<evidence type="ECO:0000313" key="2">
    <source>
        <dbReference type="EMBL" id="WEK52861.1"/>
    </source>
</evidence>
<dbReference type="InterPro" id="IPR016195">
    <property type="entry name" value="Pol/histidinol_Pase-like"/>
</dbReference>
<dbReference type="Pfam" id="PF02811">
    <property type="entry name" value="PHP"/>
    <property type="match status" value="1"/>
</dbReference>
<gene>
    <name evidence="2" type="ORF">P0Y55_09600</name>
</gene>
<protein>
    <submittedName>
        <fullName evidence="2">PHP domain-containing protein</fullName>
    </submittedName>
</protein>
<dbReference type="InterPro" id="IPR004013">
    <property type="entry name" value="PHP_dom"/>
</dbReference>
<name>A0AA95ETQ8_9BACL</name>
<dbReference type="EMBL" id="CP119317">
    <property type="protein sequence ID" value="WEK52861.1"/>
    <property type="molecule type" value="Genomic_DNA"/>
</dbReference>
<proteinExistence type="predicted"/>
<reference evidence="2" key="1">
    <citation type="submission" date="2023-03" db="EMBL/GenBank/DDBJ databases">
        <title>Andean soil-derived lignocellulolytic bacterial consortium as a source of novel taxa and putative plastic-active enzymes.</title>
        <authorList>
            <person name="Diaz-Garcia L."/>
            <person name="Chuvochina M."/>
            <person name="Feuerriegel G."/>
            <person name="Bunk B."/>
            <person name="Sproer C."/>
            <person name="Streit W.R."/>
            <person name="Rodriguez L.M."/>
            <person name="Overmann J."/>
            <person name="Jimenez D.J."/>
        </authorList>
    </citation>
    <scope>NUCLEOTIDE SEQUENCE</scope>
    <source>
        <strain evidence="2">MAG 2441</strain>
    </source>
</reference>
<accession>A0AA95ETQ8</accession>
<dbReference type="Proteomes" id="UP001178662">
    <property type="component" value="Chromosome"/>
</dbReference>
<dbReference type="SUPFAM" id="SSF89550">
    <property type="entry name" value="PHP domain-like"/>
    <property type="match status" value="1"/>
</dbReference>
<dbReference type="InterPro" id="IPR003141">
    <property type="entry name" value="Pol/His_phosphatase_N"/>
</dbReference>
<organism evidence="2 3">
    <name type="scientific">Candidatus Cohnella colombiensis</name>
    <dbReference type="NCBI Taxonomy" id="3121368"/>
    <lineage>
        <taxon>Bacteria</taxon>
        <taxon>Bacillati</taxon>
        <taxon>Bacillota</taxon>
        <taxon>Bacilli</taxon>
        <taxon>Bacillales</taxon>
        <taxon>Paenibacillaceae</taxon>
        <taxon>Cohnella</taxon>
    </lineage>
</organism>
<dbReference type="Gene3D" id="3.20.20.140">
    <property type="entry name" value="Metal-dependent hydrolases"/>
    <property type="match status" value="1"/>
</dbReference>
<dbReference type="PANTHER" id="PTHR42924:SF3">
    <property type="entry name" value="POLYMERASE_HISTIDINOL PHOSPHATASE N-TERMINAL DOMAIN-CONTAINING PROTEIN"/>
    <property type="match status" value="1"/>
</dbReference>